<dbReference type="GO" id="GO:0016787">
    <property type="term" value="F:hydrolase activity"/>
    <property type="evidence" value="ECO:0007669"/>
    <property type="project" value="UniProtKB-KW"/>
</dbReference>
<reference evidence="2 3" key="1">
    <citation type="submission" date="2017-02" db="EMBL/GenBank/DDBJ databases">
        <authorList>
            <person name="Peterson S.W."/>
        </authorList>
    </citation>
    <scope>NUCLEOTIDE SEQUENCE [LARGE SCALE GENOMIC DNA]</scope>
    <source>
        <strain evidence="2 3">M1</strain>
    </source>
</reference>
<name>A0A1T5KH54_9FIRM</name>
<dbReference type="SUPFAM" id="SSF56784">
    <property type="entry name" value="HAD-like"/>
    <property type="match status" value="1"/>
</dbReference>
<proteinExistence type="predicted"/>
<dbReference type="AlphaFoldDB" id="A0A1T5KH54"/>
<dbReference type="InterPro" id="IPR051540">
    <property type="entry name" value="S-2-haloacid_dehalogenase"/>
</dbReference>
<dbReference type="InterPro" id="IPR006439">
    <property type="entry name" value="HAD-SF_hydro_IA"/>
</dbReference>
<protein>
    <submittedName>
        <fullName evidence="2">Putative hydrolase of the HAD superfamily</fullName>
    </submittedName>
</protein>
<keyword evidence="3" id="KW-1185">Reference proteome</keyword>
<dbReference type="STRING" id="36842.SAMN02194393_01783"/>
<evidence type="ECO:0000313" key="3">
    <source>
        <dbReference type="Proteomes" id="UP000190285"/>
    </source>
</evidence>
<dbReference type="InterPro" id="IPR036412">
    <property type="entry name" value="HAD-like_sf"/>
</dbReference>
<dbReference type="Pfam" id="PF00702">
    <property type="entry name" value="Hydrolase"/>
    <property type="match status" value="1"/>
</dbReference>
<keyword evidence="1 2" id="KW-0378">Hydrolase</keyword>
<evidence type="ECO:0000256" key="1">
    <source>
        <dbReference type="ARBA" id="ARBA00022801"/>
    </source>
</evidence>
<organism evidence="2 3">
    <name type="scientific">Maledivibacter halophilus</name>
    <dbReference type="NCBI Taxonomy" id="36842"/>
    <lineage>
        <taxon>Bacteria</taxon>
        <taxon>Bacillati</taxon>
        <taxon>Bacillota</taxon>
        <taxon>Clostridia</taxon>
        <taxon>Peptostreptococcales</taxon>
        <taxon>Caminicellaceae</taxon>
        <taxon>Maledivibacter</taxon>
    </lineage>
</organism>
<dbReference type="Gene3D" id="3.40.50.1000">
    <property type="entry name" value="HAD superfamily/HAD-like"/>
    <property type="match status" value="1"/>
</dbReference>
<dbReference type="EMBL" id="FUZT01000004">
    <property type="protein sequence ID" value="SKC62789.1"/>
    <property type="molecule type" value="Genomic_DNA"/>
</dbReference>
<evidence type="ECO:0000313" key="2">
    <source>
        <dbReference type="EMBL" id="SKC62789.1"/>
    </source>
</evidence>
<dbReference type="Proteomes" id="UP000190285">
    <property type="component" value="Unassembled WGS sequence"/>
</dbReference>
<dbReference type="InterPro" id="IPR023214">
    <property type="entry name" value="HAD_sf"/>
</dbReference>
<gene>
    <name evidence="2" type="ORF">SAMN02194393_01783</name>
</gene>
<sequence>MFQTLVNVYTRKEFIWKRILGKGYTKELEEKYANLVDKKIIEKFHEDVSSRNNFINFKMIFLEKFTEVFQELKLNLSPMEATKIFIEEHGFAELYEDSNEFIEIVGKDYPICLVSDADIEMVRPLLEKFNFDMVFISEQIKSYKKDKEGTIFKKVLEHYKVEPEEVIHIGDTSSDILGANRVGITTCWINRNNYMWKYEVNPMHEIRTLLEVLPLLDIGYEKLINGEEKDFA</sequence>
<dbReference type="NCBIfam" id="TIGR01549">
    <property type="entry name" value="HAD-SF-IA-v1"/>
    <property type="match status" value="1"/>
</dbReference>
<dbReference type="PANTHER" id="PTHR43316">
    <property type="entry name" value="HYDROLASE, HALOACID DELAHOGENASE-RELATED"/>
    <property type="match status" value="1"/>
</dbReference>
<accession>A0A1T5KH54</accession>